<comment type="caution">
    <text evidence="4">The sequence shown here is derived from an EMBL/GenBank/DDBJ whole genome shotgun (WGS) entry which is preliminary data.</text>
</comment>
<organism evidence="4 5">
    <name type="scientific">Mucuna pruriens</name>
    <name type="common">Velvet bean</name>
    <name type="synonym">Dolichos pruriens</name>
    <dbReference type="NCBI Taxonomy" id="157652"/>
    <lineage>
        <taxon>Eukaryota</taxon>
        <taxon>Viridiplantae</taxon>
        <taxon>Streptophyta</taxon>
        <taxon>Embryophyta</taxon>
        <taxon>Tracheophyta</taxon>
        <taxon>Spermatophyta</taxon>
        <taxon>Magnoliopsida</taxon>
        <taxon>eudicotyledons</taxon>
        <taxon>Gunneridae</taxon>
        <taxon>Pentapetalae</taxon>
        <taxon>rosids</taxon>
        <taxon>fabids</taxon>
        <taxon>Fabales</taxon>
        <taxon>Fabaceae</taxon>
        <taxon>Papilionoideae</taxon>
        <taxon>50 kb inversion clade</taxon>
        <taxon>NPAAA clade</taxon>
        <taxon>indigoferoid/millettioid clade</taxon>
        <taxon>Phaseoleae</taxon>
        <taxon>Mucuna</taxon>
    </lineage>
</organism>
<keyword evidence="2" id="KW-0812">Transmembrane</keyword>
<feature type="domain" description="DUF7745" evidence="3">
    <location>
        <begin position="52"/>
        <end position="229"/>
    </location>
</feature>
<name>A0A371HMP5_MUCPR</name>
<dbReference type="AlphaFoldDB" id="A0A371HMP5"/>
<keyword evidence="2" id="KW-1133">Transmembrane helix</keyword>
<protein>
    <recommendedName>
        <fullName evidence="3">DUF7745 domain-containing protein</fullName>
    </recommendedName>
</protein>
<keyword evidence="5" id="KW-1185">Reference proteome</keyword>
<keyword evidence="2" id="KW-0472">Membrane</keyword>
<dbReference type="PANTHER" id="PTHR48154">
    <property type="entry name" value="PROTEIN, PUTATIVE-RELATED"/>
    <property type="match status" value="1"/>
</dbReference>
<feature type="region of interest" description="Disordered" evidence="1">
    <location>
        <begin position="1"/>
        <end position="21"/>
    </location>
</feature>
<proteinExistence type="predicted"/>
<evidence type="ECO:0000313" key="4">
    <source>
        <dbReference type="EMBL" id="RDY04060.1"/>
    </source>
</evidence>
<gene>
    <name evidence="4" type="ORF">CR513_12267</name>
</gene>
<accession>A0A371HMP5</accession>
<sequence>MQKEKRTKGIKSKSQSIAGDQWSRDARLAKIGKWSREYQIQSSACKSIKASMKSAKARSGSILDLLKVEVQLEALTALVQFYGPPLRTFLFQDFQMAPTLDEYERILDQPLTKNPPYLYQGNFSSWGQMAKLLKVEETKILNRKQKRSGIDNLPLAYLEERMKICAKEDFINILGLAIYGIILLPHLDEYIDLPAIDVFLANQERGRNPVTTVLANTYYTIQKCHEKGGRQGKNGHTFSRILSIKSSASILNGTSGRRYGIGVEDSLTFP</sequence>
<evidence type="ECO:0000313" key="5">
    <source>
        <dbReference type="Proteomes" id="UP000257109"/>
    </source>
</evidence>
<feature type="non-terminal residue" evidence="4">
    <location>
        <position position="1"/>
    </location>
</feature>
<dbReference type="EMBL" id="QJKJ01002157">
    <property type="protein sequence ID" value="RDY04060.1"/>
    <property type="molecule type" value="Genomic_DNA"/>
</dbReference>
<dbReference type="Pfam" id="PF24924">
    <property type="entry name" value="DUF7745"/>
    <property type="match status" value="1"/>
</dbReference>
<reference evidence="4" key="1">
    <citation type="submission" date="2018-05" db="EMBL/GenBank/DDBJ databases">
        <title>Draft genome of Mucuna pruriens seed.</title>
        <authorList>
            <person name="Nnadi N.E."/>
            <person name="Vos R."/>
            <person name="Hasami M.H."/>
            <person name="Devisetty U.K."/>
            <person name="Aguiy J.C."/>
        </authorList>
    </citation>
    <scope>NUCLEOTIDE SEQUENCE [LARGE SCALE GENOMIC DNA]</scope>
    <source>
        <strain evidence="4">JCA_2017</strain>
    </source>
</reference>
<evidence type="ECO:0000256" key="2">
    <source>
        <dbReference type="SAM" id="Phobius"/>
    </source>
</evidence>
<dbReference type="PANTHER" id="PTHR48154:SF1">
    <property type="entry name" value="PROTEIN, PUTATIVE-RELATED"/>
    <property type="match status" value="1"/>
</dbReference>
<evidence type="ECO:0000259" key="3">
    <source>
        <dbReference type="Pfam" id="PF24924"/>
    </source>
</evidence>
<dbReference type="Proteomes" id="UP000257109">
    <property type="component" value="Unassembled WGS sequence"/>
</dbReference>
<feature type="transmembrane region" description="Helical" evidence="2">
    <location>
        <begin position="170"/>
        <end position="187"/>
    </location>
</feature>
<feature type="compositionally biased region" description="Basic residues" evidence="1">
    <location>
        <begin position="1"/>
        <end position="11"/>
    </location>
</feature>
<dbReference type="InterPro" id="IPR056647">
    <property type="entry name" value="DUF7745"/>
</dbReference>
<evidence type="ECO:0000256" key="1">
    <source>
        <dbReference type="SAM" id="MobiDB-lite"/>
    </source>
</evidence>